<dbReference type="EMBL" id="CP093379">
    <property type="protein sequence ID" value="UNM95900.1"/>
    <property type="molecule type" value="Genomic_DNA"/>
</dbReference>
<reference evidence="1 2" key="1">
    <citation type="submission" date="2022-03" db="EMBL/GenBank/DDBJ databases">
        <title>Ignatzschineria rhizosphaerae HR5S32.</title>
        <authorList>
            <person name="Sun J.Q."/>
            <person name="Feng J.Y."/>
        </authorList>
    </citation>
    <scope>NUCLEOTIDE SEQUENCE [LARGE SCALE GENOMIC DNA]</scope>
    <source>
        <strain evidence="1 2">HR5S32</strain>
    </source>
</reference>
<dbReference type="RefSeq" id="WP_242148638.1">
    <property type="nucleotide sequence ID" value="NZ_CP093379.1"/>
</dbReference>
<sequence length="205" mass="23172">MLTIEEIKKELAAGREVELECIDTEGFLGKESNTYLGWRKFILSLDRIIATSRSYNDDASMLKDARGMCITDSQLKYFRIKRPAPTFDDLIDSAANAIKKKLIVNLYIGPHYIEFDFNEHSHAYDMQEAKRGIDFINSLYTETFVIESVDDTLKIDTSGGEIIKITLANGEVLSGDYLDCLCDISDGFRFKILKGATVTQRRGEA</sequence>
<dbReference type="Proteomes" id="UP000829542">
    <property type="component" value="Chromosome"/>
</dbReference>
<evidence type="ECO:0000313" key="2">
    <source>
        <dbReference type="Proteomes" id="UP000829542"/>
    </source>
</evidence>
<accession>A0ABY3X0S4</accession>
<proteinExistence type="predicted"/>
<protein>
    <submittedName>
        <fullName evidence="1">Uncharacterized protein</fullName>
    </submittedName>
</protein>
<name>A0ABY3X0S4_9GAMM</name>
<evidence type="ECO:0000313" key="1">
    <source>
        <dbReference type="EMBL" id="UNM95900.1"/>
    </source>
</evidence>
<gene>
    <name evidence="1" type="ORF">MMG00_11965</name>
</gene>
<organism evidence="1 2">
    <name type="scientific">Ignatzschineria rhizosphaerae</name>
    <dbReference type="NCBI Taxonomy" id="2923279"/>
    <lineage>
        <taxon>Bacteria</taxon>
        <taxon>Pseudomonadati</taxon>
        <taxon>Pseudomonadota</taxon>
        <taxon>Gammaproteobacteria</taxon>
        <taxon>Cardiobacteriales</taxon>
        <taxon>Ignatzschineriaceae</taxon>
        <taxon>Ignatzschineria</taxon>
    </lineage>
</organism>
<keyword evidence="2" id="KW-1185">Reference proteome</keyword>